<name>A0A7W3WJN9_9ACTN</name>
<reference evidence="2" key="2">
    <citation type="journal article" name="Syst. Appl. Microbiol.">
        <title>Streptomyces alkaliterrae sp. nov., isolated from an alkaline soil, and emended descriptions of Streptomyces alkaliphilus, Streptomyces calidiresistens and Streptomyces durbertensis.</title>
        <authorList>
            <person name="Swiecimska M."/>
            <person name="Golinska P."/>
            <person name="Nouioui I."/>
            <person name="Wypij M."/>
            <person name="Rai M."/>
            <person name="Sangal V."/>
            <person name="Goodfellow M."/>
        </authorList>
    </citation>
    <scope>NUCLEOTIDE SEQUENCE</scope>
    <source>
        <strain evidence="2">OF3</strain>
        <strain evidence="3">OF8</strain>
    </source>
</reference>
<dbReference type="RefSeq" id="WP_181354026.1">
    <property type="nucleotide sequence ID" value="NZ_JABJWZ010000058.1"/>
</dbReference>
<proteinExistence type="predicted"/>
<sequence length="47" mass="4458">MRKLLSKAAVAGCVLALSAAGTVIGVTGTATVSSGAFGVAAYDTGWG</sequence>
<dbReference type="EMBL" id="JABJXA010000007">
    <property type="protein sequence ID" value="MBB1257680.1"/>
    <property type="molecule type" value="Genomic_DNA"/>
</dbReference>
<feature type="signal peptide" evidence="1">
    <location>
        <begin position="1"/>
        <end position="19"/>
    </location>
</feature>
<dbReference type="Proteomes" id="UP000525686">
    <property type="component" value="Unassembled WGS sequence"/>
</dbReference>
<evidence type="ECO:0000313" key="2">
    <source>
        <dbReference type="EMBL" id="MBB1253552.1"/>
    </source>
</evidence>
<gene>
    <name evidence="2" type="ORF">H3146_09245</name>
    <name evidence="3" type="ORF">H3147_02390</name>
</gene>
<accession>A0A7W3WJN9</accession>
<comment type="caution">
    <text evidence="2">The sequence shown here is derived from an EMBL/GenBank/DDBJ whole genome shotgun (WGS) entry which is preliminary data.</text>
</comment>
<keyword evidence="1" id="KW-0732">Signal</keyword>
<reference evidence="4 5" key="1">
    <citation type="submission" date="2020-05" db="EMBL/GenBank/DDBJ databases">
        <title>Classification of alakaliphilic streptomycetes isolated from an alkaline soil next to Lonar Crater, India and a proposal for the recognition of Streptomyces alkaliterrae sp. nov.</title>
        <authorList>
            <person name="Golinska P."/>
        </authorList>
    </citation>
    <scope>NUCLEOTIDE SEQUENCE [LARGE SCALE GENOMIC DNA]</scope>
    <source>
        <strain evidence="5">OF3</strain>
        <strain evidence="4">OF8</strain>
    </source>
</reference>
<organism evidence="2 5">
    <name type="scientific">Streptomyces alkaliterrae</name>
    <dbReference type="NCBI Taxonomy" id="2213162"/>
    <lineage>
        <taxon>Bacteria</taxon>
        <taxon>Bacillati</taxon>
        <taxon>Actinomycetota</taxon>
        <taxon>Actinomycetes</taxon>
        <taxon>Kitasatosporales</taxon>
        <taxon>Streptomycetaceae</taxon>
        <taxon>Streptomyces</taxon>
    </lineage>
</organism>
<evidence type="ECO:0008006" key="6">
    <source>
        <dbReference type="Google" id="ProtNLM"/>
    </source>
</evidence>
<evidence type="ECO:0000313" key="5">
    <source>
        <dbReference type="Proteomes" id="UP000525686"/>
    </source>
</evidence>
<dbReference type="Proteomes" id="UP000517765">
    <property type="component" value="Unassembled WGS sequence"/>
</dbReference>
<evidence type="ECO:0000313" key="3">
    <source>
        <dbReference type="EMBL" id="MBB1257680.1"/>
    </source>
</evidence>
<evidence type="ECO:0000313" key="4">
    <source>
        <dbReference type="Proteomes" id="UP000517765"/>
    </source>
</evidence>
<protein>
    <recommendedName>
        <fullName evidence="6">Chitinase</fullName>
    </recommendedName>
</protein>
<dbReference type="EMBL" id="JABJWZ010000058">
    <property type="protein sequence ID" value="MBB1253552.1"/>
    <property type="molecule type" value="Genomic_DNA"/>
</dbReference>
<feature type="chain" id="PRO_5038257441" description="Chitinase" evidence="1">
    <location>
        <begin position="20"/>
        <end position="47"/>
    </location>
</feature>
<evidence type="ECO:0000256" key="1">
    <source>
        <dbReference type="SAM" id="SignalP"/>
    </source>
</evidence>
<dbReference type="AlphaFoldDB" id="A0A7W3WJN9"/>